<dbReference type="GO" id="GO:0070566">
    <property type="term" value="F:adenylyltransferase activity"/>
    <property type="evidence" value="ECO:0007669"/>
    <property type="project" value="TreeGrafter"/>
</dbReference>
<dbReference type="KEGG" id="mrh:MycrhN_0269"/>
<proteinExistence type="inferred from homology"/>
<dbReference type="STRING" id="710685.MycrhN_0269"/>
<dbReference type="PROSITE" id="PS00455">
    <property type="entry name" value="AMP_BINDING"/>
    <property type="match status" value="1"/>
</dbReference>
<name>G8RIS4_MYCRN</name>
<evidence type="ECO:0000313" key="4">
    <source>
        <dbReference type="Proteomes" id="UP000005442"/>
    </source>
</evidence>
<reference evidence="3 4" key="1">
    <citation type="submission" date="2011-12" db="EMBL/GenBank/DDBJ databases">
        <title>Complete sequence of Mycobacterium rhodesiae NBB3.</title>
        <authorList>
            <consortium name="US DOE Joint Genome Institute"/>
            <person name="Lucas S."/>
            <person name="Han J."/>
            <person name="Lapidus A."/>
            <person name="Cheng J.-F."/>
            <person name="Goodwin L."/>
            <person name="Pitluck S."/>
            <person name="Peters L."/>
            <person name="Mikhailova N."/>
            <person name="Gu W."/>
            <person name="Detter J.C."/>
            <person name="Han C."/>
            <person name="Tapia R."/>
            <person name="Land M."/>
            <person name="Hauser L."/>
            <person name="Kyrpides N."/>
            <person name="Ivanova N."/>
            <person name="Pagani I."/>
            <person name="Mattes T."/>
            <person name="Holmes A."/>
            <person name="Rutledge P."/>
            <person name="Paulsen I."/>
            <person name="Coleman N."/>
            <person name="Woyke T."/>
        </authorList>
    </citation>
    <scope>NUCLEOTIDE SEQUENCE [LARGE SCALE GENOMIC DNA]</scope>
    <source>
        <strain evidence="3 4">NBB3</strain>
    </source>
</reference>
<dbReference type="OrthoDB" id="3671040at2"/>
<dbReference type="RefSeq" id="WP_014208732.1">
    <property type="nucleotide sequence ID" value="NC_016604.1"/>
</dbReference>
<dbReference type="Gene3D" id="3.30.300.30">
    <property type="match status" value="1"/>
</dbReference>
<evidence type="ECO:0000313" key="3">
    <source>
        <dbReference type="EMBL" id="AEV70912.1"/>
    </source>
</evidence>
<sequence length="569" mass="59782">MSTFTDQMYANAASSARGLVTGPWEAPVRRSWSEIHEQARRMAGALAGAGIGPGSVVAVLGGNPADVAPLAQAVWMRGTALTMLQQPTPRTDLAVWLADSIRAANTIGAVLTVVGAPFGAAEEPLAAAGQRVVTIDALRSGPDIDPLHVDDSAVAMYQLTSGSTGTPKAVQLTHANLYANSVALFTATDGDATTDVMVSWLPLSHDMGMLAFLTHPMQWGVELIAATPEEFLRRPALWPDLITRYRGAITSGPNFAYAVLALTLERAEPGRYDLSSLRVAINGAEPIDARDVHRLAEAGARFGLRPGAITSAYGMAEATLAVTFDRSQQVGVDRISRRDLHERGLATPDDAADARSVVSVGVPVAGMEVRVVDDHGRPHPPRQVGSIEVRGAAVSRGYLTENGWLDGDFRNGWLSTGDLGYLDADGKLYVCGRAKDVIVIAGNNVYPTDIERAACAVPGVRAGNAVAVRIEAGAGGPATSSTGDSRESFAVLAESKQADDPAEAERIRAEIALRVSQAVGYNARAVLVLPPGSVPKTGSGKLQRGKAAEVFARIEGKAADYTSRKEARA</sequence>
<organism evidence="3 4">
    <name type="scientific">Mycolicibacterium rhodesiae (strain NBB3)</name>
    <name type="common">Mycobacterium rhodesiae</name>
    <dbReference type="NCBI Taxonomy" id="710685"/>
    <lineage>
        <taxon>Bacteria</taxon>
        <taxon>Bacillati</taxon>
        <taxon>Actinomycetota</taxon>
        <taxon>Actinomycetes</taxon>
        <taxon>Mycobacteriales</taxon>
        <taxon>Mycobacteriaceae</taxon>
        <taxon>Mycolicibacterium</taxon>
    </lineage>
</organism>
<feature type="domain" description="AMP-dependent synthetase/ligase" evidence="2">
    <location>
        <begin position="28"/>
        <end position="399"/>
    </location>
</feature>
<dbReference type="PANTHER" id="PTHR22754:SF32">
    <property type="entry name" value="DISCO-INTERACTING PROTEIN 2"/>
    <property type="match status" value="1"/>
</dbReference>
<dbReference type="GO" id="GO:0006633">
    <property type="term" value="P:fatty acid biosynthetic process"/>
    <property type="evidence" value="ECO:0007669"/>
    <property type="project" value="TreeGrafter"/>
</dbReference>
<dbReference type="EMBL" id="CP003169">
    <property type="protein sequence ID" value="AEV70912.1"/>
    <property type="molecule type" value="Genomic_DNA"/>
</dbReference>
<dbReference type="GO" id="GO:0005886">
    <property type="term" value="C:plasma membrane"/>
    <property type="evidence" value="ECO:0007669"/>
    <property type="project" value="TreeGrafter"/>
</dbReference>
<dbReference type="eggNOG" id="COG0318">
    <property type="taxonomic scope" value="Bacteria"/>
</dbReference>
<dbReference type="Proteomes" id="UP000005442">
    <property type="component" value="Chromosome"/>
</dbReference>
<evidence type="ECO:0000259" key="2">
    <source>
        <dbReference type="Pfam" id="PF00501"/>
    </source>
</evidence>
<dbReference type="PANTHER" id="PTHR22754">
    <property type="entry name" value="DISCO-INTERACTING PROTEIN 2 DIP2 -RELATED"/>
    <property type="match status" value="1"/>
</dbReference>
<dbReference type="InterPro" id="IPR000873">
    <property type="entry name" value="AMP-dep_synth/lig_dom"/>
</dbReference>
<keyword evidence="3" id="KW-0436">Ligase</keyword>
<dbReference type="Pfam" id="PF00501">
    <property type="entry name" value="AMP-binding"/>
    <property type="match status" value="1"/>
</dbReference>
<comment type="similarity">
    <text evidence="1">Belongs to the ATP-dependent AMP-binding enzyme family.</text>
</comment>
<gene>
    <name evidence="3" type="ordered locus">MycrhN_0269</name>
</gene>
<dbReference type="Gene3D" id="3.40.50.12780">
    <property type="entry name" value="N-terminal domain of ligase-like"/>
    <property type="match status" value="1"/>
</dbReference>
<dbReference type="PATRIC" id="fig|710685.3.peg.274"/>
<protein>
    <submittedName>
        <fullName evidence="3">Acyl-CoA synthetase (AMP-forming)/AMP-acid ligase II</fullName>
    </submittedName>
</protein>
<dbReference type="GO" id="GO:0016874">
    <property type="term" value="F:ligase activity"/>
    <property type="evidence" value="ECO:0007669"/>
    <property type="project" value="UniProtKB-KW"/>
</dbReference>
<dbReference type="HOGENOM" id="CLU_000022_23_7_11"/>
<evidence type="ECO:0000256" key="1">
    <source>
        <dbReference type="ARBA" id="ARBA00006432"/>
    </source>
</evidence>
<keyword evidence="4" id="KW-1185">Reference proteome</keyword>
<dbReference type="AlphaFoldDB" id="G8RIS4"/>
<accession>G8RIS4</accession>
<dbReference type="InterPro" id="IPR020845">
    <property type="entry name" value="AMP-binding_CS"/>
</dbReference>
<dbReference type="NCBIfam" id="NF005850">
    <property type="entry name" value="PRK07768.1"/>
    <property type="match status" value="1"/>
</dbReference>
<dbReference type="InterPro" id="IPR042099">
    <property type="entry name" value="ANL_N_sf"/>
</dbReference>
<dbReference type="InterPro" id="IPR045851">
    <property type="entry name" value="AMP-bd_C_sf"/>
</dbReference>
<dbReference type="SUPFAM" id="SSF56801">
    <property type="entry name" value="Acetyl-CoA synthetase-like"/>
    <property type="match status" value="1"/>
</dbReference>